<dbReference type="Pfam" id="PF00702">
    <property type="entry name" value="Hydrolase"/>
    <property type="match status" value="1"/>
</dbReference>
<comment type="caution">
    <text evidence="1">The sequence shown here is derived from an EMBL/GenBank/DDBJ whole genome shotgun (WGS) entry which is preliminary data.</text>
</comment>
<dbReference type="Gene3D" id="3.40.50.1000">
    <property type="entry name" value="HAD superfamily/HAD-like"/>
    <property type="match status" value="1"/>
</dbReference>
<dbReference type="InterPro" id="IPR023214">
    <property type="entry name" value="HAD_sf"/>
</dbReference>
<name>C7H5V8_FAED2</name>
<evidence type="ECO:0000313" key="1">
    <source>
        <dbReference type="EMBL" id="EEU96662.1"/>
    </source>
</evidence>
<keyword evidence="2" id="KW-1185">Reference proteome</keyword>
<gene>
    <name evidence="1" type="primary">yqeG</name>
    <name evidence="1" type="ORF">FAEPRAA2165_01682</name>
</gene>
<dbReference type="eggNOG" id="COG2179">
    <property type="taxonomic scope" value="Bacteria"/>
</dbReference>
<dbReference type="PATRIC" id="fig|411483.3.peg.1114"/>
<dbReference type="EMBL" id="ACOP02000046">
    <property type="protein sequence ID" value="EEU96662.1"/>
    <property type="molecule type" value="Genomic_DNA"/>
</dbReference>
<dbReference type="NCBIfam" id="TIGR01662">
    <property type="entry name" value="HAD-SF-IIIA"/>
    <property type="match status" value="1"/>
</dbReference>
<dbReference type="InterPro" id="IPR036412">
    <property type="entry name" value="HAD-like_sf"/>
</dbReference>
<protein>
    <submittedName>
        <fullName evidence="1">HAD phosphatase, family IIIA</fullName>
        <ecNumber evidence="1">3.1.3.-</ecNumber>
    </submittedName>
</protein>
<dbReference type="InterPro" id="IPR010021">
    <property type="entry name" value="PGPP1/Gep4"/>
</dbReference>
<accession>C7H5V8</accession>
<dbReference type="NCBIfam" id="TIGR01668">
    <property type="entry name" value="YqeG_hyp_ppase"/>
    <property type="match status" value="1"/>
</dbReference>
<dbReference type="AlphaFoldDB" id="C7H5V8"/>
<evidence type="ECO:0000313" key="2">
    <source>
        <dbReference type="Proteomes" id="UP000004619"/>
    </source>
</evidence>
<dbReference type="HOGENOM" id="CLU_056221_4_0_9"/>
<dbReference type="Proteomes" id="UP000004619">
    <property type="component" value="Unassembled WGS sequence"/>
</dbReference>
<dbReference type="InterPro" id="IPR006549">
    <property type="entry name" value="HAD-SF_hydro_IIIA"/>
</dbReference>
<dbReference type="SUPFAM" id="SSF56784">
    <property type="entry name" value="HAD-like"/>
    <property type="match status" value="1"/>
</dbReference>
<sequence length="182" mass="20799">MLVLRSYQNLNEVKTMLITPEYVFKDVTHITPEWLAQKGIRALVLDIDNTLTADRSQELPEEVAGWLEAMRRAGVKLTIVSNGAEKRVRPFAEKLGLAYLYRSAKPLPFALGVARRRMQVKRREMAMVGDQLYADRMAAALYGIPGLMVIPRGPDLGAQVVLKRKWEKKHWQEYYDRGGKTL</sequence>
<dbReference type="STRING" id="411483.FAEPRAA2165_01682"/>
<reference evidence="1" key="1">
    <citation type="submission" date="2009-08" db="EMBL/GenBank/DDBJ databases">
        <authorList>
            <person name="Weinstock G."/>
            <person name="Sodergren E."/>
            <person name="Clifton S."/>
            <person name="Fulton L."/>
            <person name="Fulton B."/>
            <person name="Courtney L."/>
            <person name="Fronick C."/>
            <person name="Harrison M."/>
            <person name="Strong C."/>
            <person name="Farmer C."/>
            <person name="Delahaunty K."/>
            <person name="Markovic C."/>
            <person name="Hall O."/>
            <person name="Minx P."/>
            <person name="Tomlinson C."/>
            <person name="Mitreva M."/>
            <person name="Nelson J."/>
            <person name="Hou S."/>
            <person name="Wollam A."/>
            <person name="Pepin K.H."/>
            <person name="Johnson M."/>
            <person name="Bhonagiri V."/>
            <person name="Nash W.E."/>
            <person name="Warren W."/>
            <person name="Chinwalla A."/>
            <person name="Mardis E.R."/>
            <person name="Wilson R.K."/>
        </authorList>
    </citation>
    <scope>NUCLEOTIDE SEQUENCE [LARGE SCALE GENOMIC DNA]</scope>
    <source>
        <strain evidence="1">A2-165</strain>
    </source>
</reference>
<dbReference type="EC" id="3.1.3.-" evidence="1"/>
<dbReference type="GO" id="GO:0008962">
    <property type="term" value="F:phosphatidylglycerophosphatase activity"/>
    <property type="evidence" value="ECO:0007669"/>
    <property type="project" value="InterPro"/>
</dbReference>
<proteinExistence type="predicted"/>
<keyword evidence="1" id="KW-0378">Hydrolase</keyword>
<organism evidence="1 2">
    <name type="scientific">Faecalibacterium duncaniae (strain DSM 17677 / JCM 31915 / A2-165)</name>
    <name type="common">Faecalibacterium prausnitzii</name>
    <dbReference type="NCBI Taxonomy" id="411483"/>
    <lineage>
        <taxon>Bacteria</taxon>
        <taxon>Bacillati</taxon>
        <taxon>Bacillota</taxon>
        <taxon>Clostridia</taxon>
        <taxon>Eubacteriales</taxon>
        <taxon>Oscillospiraceae</taxon>
        <taxon>Faecalibacterium</taxon>
    </lineage>
</organism>